<feature type="transmembrane region" description="Helical" evidence="1">
    <location>
        <begin position="168"/>
        <end position="192"/>
    </location>
</feature>
<name>A0AAV9NR70_9EURO</name>
<dbReference type="EMBL" id="JAVRRD010000001">
    <property type="protein sequence ID" value="KAK5064707.1"/>
    <property type="molecule type" value="Genomic_DNA"/>
</dbReference>
<dbReference type="GO" id="GO:0005886">
    <property type="term" value="C:plasma membrane"/>
    <property type="evidence" value="ECO:0007669"/>
    <property type="project" value="InterPro"/>
</dbReference>
<feature type="transmembrane region" description="Helical" evidence="1">
    <location>
        <begin position="204"/>
        <end position="228"/>
    </location>
</feature>
<dbReference type="RefSeq" id="XP_064712031.1">
    <property type="nucleotide sequence ID" value="XM_064844171.1"/>
</dbReference>
<comment type="caution">
    <text evidence="3">The sequence shown here is derived from an EMBL/GenBank/DDBJ whole genome shotgun (WGS) entry which is preliminary data.</text>
</comment>
<keyword evidence="1" id="KW-0472">Membrane</keyword>
<accession>A0AAV9NR70</accession>
<feature type="signal peptide" evidence="2">
    <location>
        <begin position="1"/>
        <end position="19"/>
    </location>
</feature>
<evidence type="ECO:0008006" key="5">
    <source>
        <dbReference type="Google" id="ProtNLM"/>
    </source>
</evidence>
<reference evidence="3 4" key="1">
    <citation type="submission" date="2023-08" db="EMBL/GenBank/DDBJ databases">
        <title>Black Yeasts Isolated from many extreme environments.</title>
        <authorList>
            <person name="Coleine C."/>
            <person name="Stajich J.E."/>
            <person name="Selbmann L."/>
        </authorList>
    </citation>
    <scope>NUCLEOTIDE SEQUENCE [LARGE SCALE GENOMIC DNA]</scope>
    <source>
        <strain evidence="3 4">CCFEE 5792</strain>
    </source>
</reference>
<proteinExistence type="predicted"/>
<evidence type="ECO:0000313" key="3">
    <source>
        <dbReference type="EMBL" id="KAK5064707.1"/>
    </source>
</evidence>
<dbReference type="AlphaFoldDB" id="A0AAV9NR70"/>
<feature type="chain" id="PRO_5043586524" description="MARVEL domain-containing protein" evidence="2">
    <location>
        <begin position="20"/>
        <end position="286"/>
    </location>
</feature>
<keyword evidence="2" id="KW-0732">Signal</keyword>
<dbReference type="GeneID" id="89968763"/>
<feature type="transmembrane region" description="Helical" evidence="1">
    <location>
        <begin position="248"/>
        <end position="268"/>
    </location>
</feature>
<protein>
    <recommendedName>
        <fullName evidence="5">MARVEL domain-containing protein</fullName>
    </recommendedName>
</protein>
<evidence type="ECO:0000256" key="2">
    <source>
        <dbReference type="SAM" id="SignalP"/>
    </source>
</evidence>
<dbReference type="PANTHER" id="PTHR28019:SF7">
    <property type="entry name" value="SUR7 PROTEIN"/>
    <property type="match status" value="1"/>
</dbReference>
<dbReference type="GO" id="GO:0051285">
    <property type="term" value="C:cell cortex of cell tip"/>
    <property type="evidence" value="ECO:0007669"/>
    <property type="project" value="TreeGrafter"/>
</dbReference>
<keyword evidence="1" id="KW-1133">Transmembrane helix</keyword>
<dbReference type="InterPro" id="IPR052413">
    <property type="entry name" value="SUR7_domain"/>
</dbReference>
<keyword evidence="4" id="KW-1185">Reference proteome</keyword>
<dbReference type="Pfam" id="PF06687">
    <property type="entry name" value="SUR7"/>
    <property type="match status" value="1"/>
</dbReference>
<evidence type="ECO:0000313" key="4">
    <source>
        <dbReference type="Proteomes" id="UP001358417"/>
    </source>
</evidence>
<dbReference type="InterPro" id="IPR009571">
    <property type="entry name" value="SUR7/Rim9-like_fungi"/>
</dbReference>
<keyword evidence="1" id="KW-0812">Transmembrane</keyword>
<evidence type="ECO:0000256" key="1">
    <source>
        <dbReference type="SAM" id="Phobius"/>
    </source>
</evidence>
<dbReference type="PANTHER" id="PTHR28019">
    <property type="entry name" value="CELL MEMBRANE PROTEIN YLR413W-RELATED"/>
    <property type="match status" value="1"/>
</dbReference>
<gene>
    <name evidence="3" type="ORF">LTR84_000541</name>
</gene>
<dbReference type="GO" id="GO:0031505">
    <property type="term" value="P:fungal-type cell wall organization"/>
    <property type="evidence" value="ECO:0007669"/>
    <property type="project" value="TreeGrafter"/>
</dbReference>
<dbReference type="Proteomes" id="UP001358417">
    <property type="component" value="Unassembled WGS sequence"/>
</dbReference>
<organism evidence="3 4">
    <name type="scientific">Exophiala bonariae</name>
    <dbReference type="NCBI Taxonomy" id="1690606"/>
    <lineage>
        <taxon>Eukaryota</taxon>
        <taxon>Fungi</taxon>
        <taxon>Dikarya</taxon>
        <taxon>Ascomycota</taxon>
        <taxon>Pezizomycotina</taxon>
        <taxon>Eurotiomycetes</taxon>
        <taxon>Chaetothyriomycetidae</taxon>
        <taxon>Chaetothyriales</taxon>
        <taxon>Herpotrichiellaceae</taxon>
        <taxon>Exophiala</taxon>
    </lineage>
</organism>
<sequence length="286" mass="30988">MRLTAFLTLACAIAALVLSILSLFAGSTKSFLQDSDMMTLNISRIGHTSLFNTTDGDGGFFDNLVNDLQEEVNDLINDVTSDIAEALDLPDFFRVHVMDFCQGSYSPNSTVKNPSMNTTECSNRTTFFHFEPTKIVEDALPSGITLEDIHWPDEIQDAERAIRIASNAMVVCYIIGIAFSGIAILTAIWAIFSSGRLSGLVNFVIDFLAFLSIGIASAIATAIIVKATNTINKYGDDIGIAAYKGGRFLGMTWAATALMLLAAIVSIAQCCGGRRKDRHYGEKGRI</sequence>